<dbReference type="Pfam" id="PF00754">
    <property type="entry name" value="F5_F8_type_C"/>
    <property type="match status" value="1"/>
</dbReference>
<dbReference type="InterPro" id="IPR036156">
    <property type="entry name" value="Beta-gal/glucu_dom_sf"/>
</dbReference>
<evidence type="ECO:0000259" key="4">
    <source>
        <dbReference type="PROSITE" id="PS50022"/>
    </source>
</evidence>
<dbReference type="AlphaFoldDB" id="A0A1J5R793"/>
<dbReference type="InterPro" id="IPR008979">
    <property type="entry name" value="Galactose-bd-like_sf"/>
</dbReference>
<dbReference type="GO" id="GO:0005975">
    <property type="term" value="P:carbohydrate metabolic process"/>
    <property type="evidence" value="ECO:0007669"/>
    <property type="project" value="InterPro"/>
</dbReference>
<dbReference type="PRINTS" id="PR00132">
    <property type="entry name" value="GLHYDRLASE2"/>
</dbReference>
<proteinExistence type="inferred from homology"/>
<dbReference type="SUPFAM" id="SSF49303">
    <property type="entry name" value="beta-Galactosidase/glucuronidase domain"/>
    <property type="match status" value="1"/>
</dbReference>
<keyword evidence="2 5" id="KW-0378">Hydrolase</keyword>
<dbReference type="PANTHER" id="PTHR42732:SF1">
    <property type="entry name" value="BETA-MANNOSIDASE"/>
    <property type="match status" value="1"/>
</dbReference>
<dbReference type="Pfam" id="PF02837">
    <property type="entry name" value="Glyco_hydro_2_N"/>
    <property type="match status" value="1"/>
</dbReference>
<dbReference type="EC" id="3.2.1.23" evidence="5"/>
<dbReference type="PROSITE" id="PS50022">
    <property type="entry name" value="FA58C_3"/>
    <property type="match status" value="1"/>
</dbReference>
<dbReference type="InterPro" id="IPR017853">
    <property type="entry name" value="GH"/>
</dbReference>
<comment type="similarity">
    <text evidence="1">Belongs to the glycosyl hydrolase 2 family.</text>
</comment>
<dbReference type="Gene3D" id="2.60.40.10">
    <property type="entry name" value="Immunoglobulins"/>
    <property type="match status" value="2"/>
</dbReference>
<dbReference type="SUPFAM" id="SSF51445">
    <property type="entry name" value="(Trans)glycosidases"/>
    <property type="match status" value="1"/>
</dbReference>
<dbReference type="InterPro" id="IPR023232">
    <property type="entry name" value="Glyco_hydro_2_AS"/>
</dbReference>
<protein>
    <submittedName>
        <fullName evidence="5">Beta-galactosidase BoGH2A</fullName>
        <ecNumber evidence="5">3.2.1.23</ecNumber>
    </submittedName>
</protein>
<dbReference type="GO" id="GO:0004565">
    <property type="term" value="F:beta-galactosidase activity"/>
    <property type="evidence" value="ECO:0007669"/>
    <property type="project" value="UniProtKB-EC"/>
</dbReference>
<dbReference type="Pfam" id="PF00703">
    <property type="entry name" value="Glyco_hydro_2"/>
    <property type="match status" value="1"/>
</dbReference>
<evidence type="ECO:0000256" key="2">
    <source>
        <dbReference type="ARBA" id="ARBA00022801"/>
    </source>
</evidence>
<dbReference type="SUPFAM" id="SSF49785">
    <property type="entry name" value="Galactose-binding domain-like"/>
    <property type="match status" value="2"/>
</dbReference>
<comment type="caution">
    <text evidence="5">The sequence shown here is derived from an EMBL/GenBank/DDBJ whole genome shotgun (WGS) entry which is preliminary data.</text>
</comment>
<dbReference type="InterPro" id="IPR006104">
    <property type="entry name" value="Glyco_hydro_2_N"/>
</dbReference>
<dbReference type="Gene3D" id="3.20.20.80">
    <property type="entry name" value="Glycosidases"/>
    <property type="match status" value="1"/>
</dbReference>
<evidence type="ECO:0000256" key="1">
    <source>
        <dbReference type="ARBA" id="ARBA00007401"/>
    </source>
</evidence>
<dbReference type="Pfam" id="PF02836">
    <property type="entry name" value="Glyco_hydro_2_C"/>
    <property type="match status" value="1"/>
</dbReference>
<dbReference type="InterPro" id="IPR006101">
    <property type="entry name" value="Glyco_hydro_2"/>
</dbReference>
<dbReference type="EMBL" id="MLJW01000250">
    <property type="protein sequence ID" value="OIQ91753.1"/>
    <property type="molecule type" value="Genomic_DNA"/>
</dbReference>
<gene>
    <name evidence="5" type="ORF">GALL_263350</name>
</gene>
<dbReference type="InterPro" id="IPR000421">
    <property type="entry name" value="FA58C"/>
</dbReference>
<dbReference type="Gene3D" id="2.60.120.260">
    <property type="entry name" value="Galactose-binding domain-like"/>
    <property type="match status" value="2"/>
</dbReference>
<sequence length="872" mass="95613">MTHPRIAVRVRPGLLLLLMLVCVGRIVAAAAVPLRQVENFNRGWHFALGDHPGAKAPCYDDSGWQRVGLPHSFSIPSFAAGNSFYVGYGWYRKQFTIPDSWNGKRLFLDFDGAFQDAEVFVNGREVGRHQGGYTGFEIEITDAAHVGRNLVAVRLNNRWNPQLAPRAGEHEFRGGLYRDVWLVATNPLHVTWYGTFVTTPTVSADSGTVNVKTEVINQSPVRKVCTVQTRVVDPSGRTLETMSSMRSLRPGQTITFDQTSSPIPHPKLWSPDHPTLYSVLTTLCDGDHSVDDFKSPLGFRWFKFTAHHGFFLNGKHLYFKGANAHQDHAGWGDAVADSGFYRDVGMLKDAGFDFIRGSHYPHAPAFASACDKLGMLFWSENCFWGTAGFNSPWGASAYPVHEANDAGFEASVKASLRDMIRINRNHPSIIVWSMCNEVFFSAPQVMPKVRRFLKELVAYSHELDPTRPAAIGGCQRGDLDKLGDVAGYNGDGARLFPNPGIPNVVTEYGSTMVDRPGEYAPGWGDLPETPGATPGKEGSWRLPWRSGEAIWCGFDHASIAGHRFGSMGLIDYFRLPKRQWYWYRNAYRHIPPPPWPKAGIPAALRLSADTTTLRSPDGTDDAQVIVTVVDKGGTALSNCPPVTLSIVSGPGQFPTGPSITFAADTDIPIRDGEAAIEFRSYHAGETLIQATSPGLRPATLKITTEGTPRFIPGVTRRVAPRPYRRYTAAAAAEAARTFGIQNPTRASTEAPGHAARLANDGNPASCWEPEPGDRTPWLSIDLERIVTVKAVHLIFPTVGSWHYRIETSPDGEGHWQVIDNQTHARPGGTARLDAVHGTPAQTRFVRIILLGWPAGTLPGVAELSVEGDASAR</sequence>
<keyword evidence="3 5" id="KW-0326">Glycosidase</keyword>
<name>A0A1J5R793_9ZZZZ</name>
<dbReference type="InterPro" id="IPR013783">
    <property type="entry name" value="Ig-like_fold"/>
</dbReference>
<accession>A0A1J5R793</accession>
<evidence type="ECO:0000313" key="5">
    <source>
        <dbReference type="EMBL" id="OIQ91753.1"/>
    </source>
</evidence>
<dbReference type="PANTHER" id="PTHR42732">
    <property type="entry name" value="BETA-GALACTOSIDASE"/>
    <property type="match status" value="1"/>
</dbReference>
<dbReference type="InterPro" id="IPR051913">
    <property type="entry name" value="GH2_Domain-Containing"/>
</dbReference>
<dbReference type="PROSITE" id="PS00608">
    <property type="entry name" value="GLYCOSYL_HYDROL_F2_2"/>
    <property type="match status" value="1"/>
</dbReference>
<reference evidence="5" key="1">
    <citation type="submission" date="2016-10" db="EMBL/GenBank/DDBJ databases">
        <title>Sequence of Gallionella enrichment culture.</title>
        <authorList>
            <person name="Poehlein A."/>
            <person name="Muehling M."/>
            <person name="Daniel R."/>
        </authorList>
    </citation>
    <scope>NUCLEOTIDE SEQUENCE</scope>
</reference>
<dbReference type="InterPro" id="IPR006103">
    <property type="entry name" value="Glyco_hydro_2_cat"/>
</dbReference>
<dbReference type="InterPro" id="IPR006102">
    <property type="entry name" value="Ig-like_GH2"/>
</dbReference>
<feature type="domain" description="F5/8 type C" evidence="4">
    <location>
        <begin position="723"/>
        <end position="868"/>
    </location>
</feature>
<evidence type="ECO:0000256" key="3">
    <source>
        <dbReference type="ARBA" id="ARBA00023295"/>
    </source>
</evidence>
<organism evidence="5">
    <name type="scientific">mine drainage metagenome</name>
    <dbReference type="NCBI Taxonomy" id="410659"/>
    <lineage>
        <taxon>unclassified sequences</taxon>
        <taxon>metagenomes</taxon>
        <taxon>ecological metagenomes</taxon>
    </lineage>
</organism>